<dbReference type="AlphaFoldDB" id="A0A9W6NF39"/>
<dbReference type="RefSeq" id="WP_271194807.1">
    <property type="nucleotide sequence ID" value="NZ_BSFN01000003.1"/>
</dbReference>
<accession>A0A9W6NF39</accession>
<evidence type="ECO:0000259" key="1">
    <source>
        <dbReference type="Pfam" id="PF00149"/>
    </source>
</evidence>
<dbReference type="Pfam" id="PF00149">
    <property type="entry name" value="Metallophos"/>
    <property type="match status" value="1"/>
</dbReference>
<feature type="domain" description="Calcineurin-like phosphoesterase" evidence="1">
    <location>
        <begin position="11"/>
        <end position="140"/>
    </location>
</feature>
<dbReference type="Gene3D" id="3.60.21.10">
    <property type="match status" value="1"/>
</dbReference>
<proteinExistence type="predicted"/>
<evidence type="ECO:0000313" key="3">
    <source>
        <dbReference type="Proteomes" id="UP001143328"/>
    </source>
</evidence>
<dbReference type="GO" id="GO:0005737">
    <property type="term" value="C:cytoplasm"/>
    <property type="evidence" value="ECO:0007669"/>
    <property type="project" value="TreeGrafter"/>
</dbReference>
<keyword evidence="3" id="KW-1185">Reference proteome</keyword>
<organism evidence="2 3">
    <name type="scientific">Pseudomonas turukhanskensis</name>
    <dbReference type="NCBI Taxonomy" id="1806536"/>
    <lineage>
        <taxon>Bacteria</taxon>
        <taxon>Pseudomonadati</taxon>
        <taxon>Pseudomonadota</taxon>
        <taxon>Gammaproteobacteria</taxon>
        <taxon>Pseudomonadales</taxon>
        <taxon>Pseudomonadaceae</taxon>
        <taxon>Pseudomonas</taxon>
    </lineage>
</organism>
<name>A0A9W6NF39_9PSED</name>
<dbReference type="PANTHER" id="PTHR42850:SF7">
    <property type="entry name" value="BIS(5'-NUCLEOSYL)-TETRAPHOSPHATASE PRPE [ASYMMETRICAL]"/>
    <property type="match status" value="1"/>
</dbReference>
<dbReference type="GO" id="GO:0016791">
    <property type="term" value="F:phosphatase activity"/>
    <property type="evidence" value="ECO:0007669"/>
    <property type="project" value="TreeGrafter"/>
</dbReference>
<dbReference type="PANTHER" id="PTHR42850">
    <property type="entry name" value="METALLOPHOSPHOESTERASE"/>
    <property type="match status" value="1"/>
</dbReference>
<dbReference type="InterPro" id="IPR004843">
    <property type="entry name" value="Calcineurin-like_PHP"/>
</dbReference>
<reference evidence="2" key="1">
    <citation type="journal article" date="2014" name="Int. J. Syst. Evol. Microbiol.">
        <title>Complete genome sequence of Corynebacterium casei LMG S-19264T (=DSM 44701T), isolated from a smear-ripened cheese.</title>
        <authorList>
            <consortium name="US DOE Joint Genome Institute (JGI-PGF)"/>
            <person name="Walter F."/>
            <person name="Albersmeier A."/>
            <person name="Kalinowski J."/>
            <person name="Ruckert C."/>
        </authorList>
    </citation>
    <scope>NUCLEOTIDE SEQUENCE</scope>
    <source>
        <strain evidence="2">VKM B-2935</strain>
    </source>
</reference>
<dbReference type="InterPro" id="IPR050126">
    <property type="entry name" value="Ap4A_hydrolase"/>
</dbReference>
<reference evidence="2" key="2">
    <citation type="submission" date="2023-01" db="EMBL/GenBank/DDBJ databases">
        <authorList>
            <person name="Sun Q."/>
            <person name="Evtushenko L."/>
        </authorList>
    </citation>
    <scope>NUCLEOTIDE SEQUENCE</scope>
    <source>
        <strain evidence="2">VKM B-2935</strain>
    </source>
</reference>
<dbReference type="Proteomes" id="UP001143328">
    <property type="component" value="Unassembled WGS sequence"/>
</dbReference>
<dbReference type="InterPro" id="IPR029052">
    <property type="entry name" value="Metallo-depent_PP-like"/>
</dbReference>
<dbReference type="SUPFAM" id="SSF56300">
    <property type="entry name" value="Metallo-dependent phosphatases"/>
    <property type="match status" value="1"/>
</dbReference>
<protein>
    <submittedName>
        <fullName evidence="2">Ser/threonine protein phosphatase</fullName>
    </submittedName>
</protein>
<dbReference type="EMBL" id="BSFN01000003">
    <property type="protein sequence ID" value="GLK88603.1"/>
    <property type="molecule type" value="Genomic_DNA"/>
</dbReference>
<gene>
    <name evidence="2" type="ORF">GCM10017655_16650</name>
</gene>
<evidence type="ECO:0000313" key="2">
    <source>
        <dbReference type="EMBL" id="GLK88603.1"/>
    </source>
</evidence>
<comment type="caution">
    <text evidence="2">The sequence shown here is derived from an EMBL/GenBank/DDBJ whole genome shotgun (WGS) entry which is preliminary data.</text>
</comment>
<sequence length="325" mass="37039">MELDPARGYDLIGDVHGCAHTLARLLDGLGYQRHGGVWRHSRRMAIFLGDIVDRGPRIREALHIVHDMVEAGQALCIMGNHEFDALGWSTPAPPGSGRQFVREHTPRNARLITQSLAQFDAYPAEWREFQRWFYELPLFIDAGHFRVVHACWDAGLIDSLRTQHPDGRVDEAFVQAAAVSGSFASRVFSRLLRGTDMRLPDGLTLTSDDGYTRAFFRTKFWEEDPQTYGDIVFQPDALPEAVARTPLTPREKTELLRYGPKEPPLFVGHYWRKGRPAPIRPNLACLDYSAVLYGKLVAYRMDQESRIDPNKFAWVDVERPELPIE</sequence>